<keyword evidence="5" id="KW-1185">Reference proteome</keyword>
<dbReference type="SUPFAM" id="SSF56059">
    <property type="entry name" value="Glutathione synthetase ATP-binding domain-like"/>
    <property type="match status" value="1"/>
</dbReference>
<dbReference type="GeneID" id="59328996"/>
<dbReference type="PROSITE" id="PS50975">
    <property type="entry name" value="ATP_GRASP"/>
    <property type="match status" value="1"/>
</dbReference>
<reference evidence="4 5" key="1">
    <citation type="journal article" date="2020" name="Genomics">
        <title>Complete, high-quality genomes from long-read metagenomic sequencing of two wolf lichen thalli reveals enigmatic genome architecture.</title>
        <authorList>
            <person name="McKenzie S.K."/>
            <person name="Walston R.F."/>
            <person name="Allen J.L."/>
        </authorList>
    </citation>
    <scope>NUCLEOTIDE SEQUENCE [LARGE SCALE GENOMIC DNA]</scope>
    <source>
        <strain evidence="4">WasteWater1</strain>
    </source>
</reference>
<feature type="domain" description="ATP-grasp" evidence="3">
    <location>
        <begin position="192"/>
        <end position="389"/>
    </location>
</feature>
<dbReference type="Gene3D" id="3.40.50.20">
    <property type="match status" value="1"/>
</dbReference>
<dbReference type="InterPro" id="IPR011761">
    <property type="entry name" value="ATP-grasp"/>
</dbReference>
<gene>
    <name evidence="4" type="ORF">HO133_000577</name>
</gene>
<evidence type="ECO:0000313" key="4">
    <source>
        <dbReference type="EMBL" id="KAF6223734.1"/>
    </source>
</evidence>
<sequence>MLDARSPYRFHFAQNASLIALSLLLLPFSTLLLFASVVARPFLSNEDAARKRIRRSASGGNSSFRPKTIIVTGVGMTKGLFLARAFYKAGHNVIGADFEPNGIPVCGRFSKAVRTFYSLPKPNEKSGAAYYIDALLHIVKKEKVDLWVSCSGVASAVEDGQAKEVLERRSDVRCIQFDVLTTQMLHEKDTFIAQTQRIGLPTPETHNVTSRAAVHRVLHESPKTKKQYIMKSVGMDDASRGDMTVLPKRTVSETYNHVSAIPISGKKPWVLQQFIKGREYCTHALIVNNEVKAFVTCPSSELLMHYQALPSNSALNRAMLRFTEEFVQRSGSNMTGHLSFDVLVEEVVSEKGAQMALLPIECNPRAHTAVVLFHGQEKAMSEAYLTALTPQTNGTSERPLTNGSPDAQPDTYAPVTPTKIRPNINGYTRSRPESSAPVTPANPARYYWLGHDLVTLLLLPLLSLLSGHITVSAYLQGCRTFLEHVLLWRDGTFELWDPLPAWWLYHGYWPGQFLAALVERRKWSRVNVSTCKIFGC</sequence>
<evidence type="ECO:0000256" key="2">
    <source>
        <dbReference type="SAM" id="MobiDB-lite"/>
    </source>
</evidence>
<keyword evidence="1" id="KW-0547">Nucleotide-binding</keyword>
<dbReference type="GO" id="GO:0046872">
    <property type="term" value="F:metal ion binding"/>
    <property type="evidence" value="ECO:0007669"/>
    <property type="project" value="InterPro"/>
</dbReference>
<evidence type="ECO:0000256" key="1">
    <source>
        <dbReference type="PROSITE-ProRule" id="PRU00409"/>
    </source>
</evidence>
<dbReference type="EMBL" id="JACCJB010000010">
    <property type="protein sequence ID" value="KAF6223734.1"/>
    <property type="molecule type" value="Genomic_DNA"/>
</dbReference>
<comment type="caution">
    <text evidence="4">The sequence shown here is derived from an EMBL/GenBank/DDBJ whole genome shotgun (WGS) entry which is preliminary data.</text>
</comment>
<name>A0A8H6CIA9_9LECA</name>
<organism evidence="4 5">
    <name type="scientific">Letharia lupina</name>
    <dbReference type="NCBI Taxonomy" id="560253"/>
    <lineage>
        <taxon>Eukaryota</taxon>
        <taxon>Fungi</taxon>
        <taxon>Dikarya</taxon>
        <taxon>Ascomycota</taxon>
        <taxon>Pezizomycotina</taxon>
        <taxon>Lecanoromycetes</taxon>
        <taxon>OSLEUM clade</taxon>
        <taxon>Lecanoromycetidae</taxon>
        <taxon>Lecanorales</taxon>
        <taxon>Lecanorineae</taxon>
        <taxon>Parmeliaceae</taxon>
        <taxon>Letharia</taxon>
    </lineage>
</organism>
<evidence type="ECO:0000313" key="5">
    <source>
        <dbReference type="Proteomes" id="UP000593566"/>
    </source>
</evidence>
<keyword evidence="1" id="KW-0067">ATP-binding</keyword>
<feature type="compositionally biased region" description="Polar residues" evidence="2">
    <location>
        <begin position="391"/>
        <end position="405"/>
    </location>
</feature>
<accession>A0A8H6CIA9</accession>
<dbReference type="Proteomes" id="UP000593566">
    <property type="component" value="Unassembled WGS sequence"/>
</dbReference>
<feature type="region of interest" description="Disordered" evidence="2">
    <location>
        <begin position="391"/>
        <end position="415"/>
    </location>
</feature>
<protein>
    <recommendedName>
        <fullName evidence="3">ATP-grasp domain-containing protein</fullName>
    </recommendedName>
</protein>
<dbReference type="AlphaFoldDB" id="A0A8H6CIA9"/>
<dbReference type="InterPro" id="IPR036291">
    <property type="entry name" value="NAD(P)-bd_dom_sf"/>
</dbReference>
<dbReference type="GO" id="GO:0005524">
    <property type="term" value="F:ATP binding"/>
    <property type="evidence" value="ECO:0007669"/>
    <property type="project" value="UniProtKB-UniRule"/>
</dbReference>
<proteinExistence type="predicted"/>
<dbReference type="SUPFAM" id="SSF51735">
    <property type="entry name" value="NAD(P)-binding Rossmann-fold domains"/>
    <property type="match status" value="1"/>
</dbReference>
<dbReference type="RefSeq" id="XP_037152951.1">
    <property type="nucleotide sequence ID" value="XM_037291516.1"/>
</dbReference>
<evidence type="ECO:0000259" key="3">
    <source>
        <dbReference type="PROSITE" id="PS50975"/>
    </source>
</evidence>
<dbReference type="Gene3D" id="3.30.470.20">
    <property type="entry name" value="ATP-grasp fold, B domain"/>
    <property type="match status" value="1"/>
</dbReference>